<comment type="caution">
    <text evidence="2">The sequence shown here is derived from an EMBL/GenBank/DDBJ whole genome shotgun (WGS) entry which is preliminary data.</text>
</comment>
<dbReference type="GO" id="GO:0042776">
    <property type="term" value="P:proton motive force-driven mitochondrial ATP synthesis"/>
    <property type="evidence" value="ECO:0007669"/>
    <property type="project" value="TreeGrafter"/>
</dbReference>
<dbReference type="SUPFAM" id="SSF48690">
    <property type="entry name" value="Epsilon subunit of mitochondrial F1F0-ATP synthase"/>
    <property type="match status" value="1"/>
</dbReference>
<keyword evidence="3" id="KW-1185">Reference proteome</keyword>
<dbReference type="Gene3D" id="1.10.1620.20">
    <property type="entry name" value="ATP synthase, F1 complex, epsilon subunit superfamily, mitochondrial"/>
    <property type="match status" value="1"/>
</dbReference>
<feature type="non-terminal residue" evidence="2">
    <location>
        <position position="1"/>
    </location>
</feature>
<dbReference type="GO" id="GO:0045259">
    <property type="term" value="C:proton-transporting ATP synthase complex"/>
    <property type="evidence" value="ECO:0007669"/>
    <property type="project" value="InterPro"/>
</dbReference>
<dbReference type="CDD" id="cd12153">
    <property type="entry name" value="F1-ATPase_epsilon"/>
    <property type="match status" value="1"/>
</dbReference>
<protein>
    <submittedName>
        <fullName evidence="2">Uncharacterized protein</fullName>
    </submittedName>
</protein>
<dbReference type="PANTHER" id="PTHR12448">
    <property type="entry name" value="ATP SYNTHASE EPSILON CHAIN, MITOCHONDRIAL"/>
    <property type="match status" value="1"/>
</dbReference>
<organism evidence="2 3">
    <name type="scientific">Rotaria magnacalcarata</name>
    <dbReference type="NCBI Taxonomy" id="392030"/>
    <lineage>
        <taxon>Eukaryota</taxon>
        <taxon>Metazoa</taxon>
        <taxon>Spiralia</taxon>
        <taxon>Gnathifera</taxon>
        <taxon>Rotifera</taxon>
        <taxon>Eurotatoria</taxon>
        <taxon>Bdelloidea</taxon>
        <taxon>Philodinida</taxon>
        <taxon>Philodinidae</taxon>
        <taxon>Rotaria</taxon>
    </lineage>
</organism>
<dbReference type="GO" id="GO:0005743">
    <property type="term" value="C:mitochondrial inner membrane"/>
    <property type="evidence" value="ECO:0007669"/>
    <property type="project" value="InterPro"/>
</dbReference>
<dbReference type="InterPro" id="IPR006721">
    <property type="entry name" value="ATP_synth_F1_esu_mt"/>
</dbReference>
<sequence length="59" mass="6912">MQYWRIAGLNYIQFSAVCARTLRRCLKPAATKEAMKREESYVRVNKWQGGKLTDQVYPS</sequence>
<evidence type="ECO:0000256" key="1">
    <source>
        <dbReference type="ARBA" id="ARBA00009502"/>
    </source>
</evidence>
<dbReference type="AlphaFoldDB" id="A0A820QC59"/>
<name>A0A820QC59_9BILA</name>
<dbReference type="GO" id="GO:0046933">
    <property type="term" value="F:proton-transporting ATP synthase activity, rotational mechanism"/>
    <property type="evidence" value="ECO:0007669"/>
    <property type="project" value="InterPro"/>
</dbReference>
<evidence type="ECO:0000313" key="3">
    <source>
        <dbReference type="Proteomes" id="UP000663866"/>
    </source>
</evidence>
<proteinExistence type="inferred from homology"/>
<dbReference type="InterPro" id="IPR036742">
    <property type="entry name" value="ATP_synth_F1_esu_sf_mt"/>
</dbReference>
<gene>
    <name evidence="2" type="ORF">OVN521_LOCUS35809</name>
</gene>
<reference evidence="2" key="1">
    <citation type="submission" date="2021-02" db="EMBL/GenBank/DDBJ databases">
        <authorList>
            <person name="Nowell W R."/>
        </authorList>
    </citation>
    <scope>NUCLEOTIDE SEQUENCE</scope>
</reference>
<dbReference type="Proteomes" id="UP000663866">
    <property type="component" value="Unassembled WGS sequence"/>
</dbReference>
<evidence type="ECO:0000313" key="2">
    <source>
        <dbReference type="EMBL" id="CAF4416475.1"/>
    </source>
</evidence>
<dbReference type="EMBL" id="CAJOBG010042183">
    <property type="protein sequence ID" value="CAF4416475.1"/>
    <property type="molecule type" value="Genomic_DNA"/>
</dbReference>
<dbReference type="PANTHER" id="PTHR12448:SF0">
    <property type="entry name" value="ATP SYNTHASE SUBUNIT EPSILON, MITOCHONDRIAL"/>
    <property type="match status" value="1"/>
</dbReference>
<accession>A0A820QC59</accession>
<dbReference type="Pfam" id="PF04627">
    <property type="entry name" value="ATP-synt_Eps"/>
    <property type="match status" value="1"/>
</dbReference>
<comment type="similarity">
    <text evidence="1">Belongs to the eukaryotic ATPase epsilon family.</text>
</comment>